<organism evidence="1 2">
    <name type="scientific">Brachionus plicatilis</name>
    <name type="common">Marine rotifer</name>
    <name type="synonym">Brachionus muelleri</name>
    <dbReference type="NCBI Taxonomy" id="10195"/>
    <lineage>
        <taxon>Eukaryota</taxon>
        <taxon>Metazoa</taxon>
        <taxon>Spiralia</taxon>
        <taxon>Gnathifera</taxon>
        <taxon>Rotifera</taxon>
        <taxon>Eurotatoria</taxon>
        <taxon>Monogononta</taxon>
        <taxon>Pseudotrocha</taxon>
        <taxon>Ploima</taxon>
        <taxon>Brachionidae</taxon>
        <taxon>Brachionus</taxon>
    </lineage>
</organism>
<protein>
    <submittedName>
        <fullName evidence="1">Uncharacterized protein</fullName>
    </submittedName>
</protein>
<comment type="caution">
    <text evidence="1">The sequence shown here is derived from an EMBL/GenBank/DDBJ whole genome shotgun (WGS) entry which is preliminary data.</text>
</comment>
<dbReference type="AlphaFoldDB" id="A0A3M7PEY4"/>
<proteinExistence type="predicted"/>
<dbReference type="Proteomes" id="UP000276133">
    <property type="component" value="Unassembled WGS sequence"/>
</dbReference>
<keyword evidence="2" id="KW-1185">Reference proteome</keyword>
<reference evidence="1 2" key="1">
    <citation type="journal article" date="2018" name="Sci. Rep.">
        <title>Genomic signatures of local adaptation to the degree of environmental predictability in rotifers.</title>
        <authorList>
            <person name="Franch-Gras L."/>
            <person name="Hahn C."/>
            <person name="Garcia-Roger E.M."/>
            <person name="Carmona M.J."/>
            <person name="Serra M."/>
            <person name="Gomez A."/>
        </authorList>
    </citation>
    <scope>NUCLEOTIDE SEQUENCE [LARGE SCALE GENOMIC DNA]</scope>
    <source>
        <strain evidence="1">HYR1</strain>
    </source>
</reference>
<gene>
    <name evidence="1" type="ORF">BpHYR1_024951</name>
</gene>
<name>A0A3M7PEY4_BRAPC</name>
<sequence length="81" mass="9771">MFVVALCDGFICFVYLLKKLPCKIKQKYKQLIYSQTLHFGLKRSINNSFLSQNLEQFKFYEQKLFQLLKYTKRKLIELVPL</sequence>
<dbReference type="EMBL" id="REGN01011263">
    <property type="protein sequence ID" value="RMZ97671.1"/>
    <property type="molecule type" value="Genomic_DNA"/>
</dbReference>
<evidence type="ECO:0000313" key="1">
    <source>
        <dbReference type="EMBL" id="RMZ97671.1"/>
    </source>
</evidence>
<accession>A0A3M7PEY4</accession>
<evidence type="ECO:0000313" key="2">
    <source>
        <dbReference type="Proteomes" id="UP000276133"/>
    </source>
</evidence>